<dbReference type="PANTHER" id="PTHR33112:SF10">
    <property type="entry name" value="TOL"/>
    <property type="match status" value="1"/>
</dbReference>
<reference evidence="2 3" key="1">
    <citation type="submission" date="2016-04" db="EMBL/GenBank/DDBJ databases">
        <title>A degradative enzymes factory behind the ericoid mycorrhizal symbiosis.</title>
        <authorList>
            <consortium name="DOE Joint Genome Institute"/>
            <person name="Martino E."/>
            <person name="Morin E."/>
            <person name="Grelet G."/>
            <person name="Kuo A."/>
            <person name="Kohler A."/>
            <person name="Daghino S."/>
            <person name="Barry K."/>
            <person name="Choi C."/>
            <person name="Cichocki N."/>
            <person name="Clum A."/>
            <person name="Copeland A."/>
            <person name="Hainaut M."/>
            <person name="Haridas S."/>
            <person name="Labutti K."/>
            <person name="Lindquist E."/>
            <person name="Lipzen A."/>
            <person name="Khouja H.-R."/>
            <person name="Murat C."/>
            <person name="Ohm R."/>
            <person name="Olson A."/>
            <person name="Spatafora J."/>
            <person name="Veneault-Fourrey C."/>
            <person name="Henrissat B."/>
            <person name="Grigoriev I."/>
            <person name="Martin F."/>
            <person name="Perotto S."/>
        </authorList>
    </citation>
    <scope>NUCLEOTIDE SEQUENCE [LARGE SCALE GENOMIC DNA]</scope>
    <source>
        <strain evidence="2 3">E</strain>
    </source>
</reference>
<gene>
    <name evidence="2" type="ORF">K444DRAFT_663783</name>
</gene>
<dbReference type="InParanoid" id="A0A2J6T8J4"/>
<dbReference type="AlphaFoldDB" id="A0A2J6T8J4"/>
<dbReference type="PANTHER" id="PTHR33112">
    <property type="entry name" value="DOMAIN PROTEIN, PUTATIVE-RELATED"/>
    <property type="match status" value="1"/>
</dbReference>
<feature type="domain" description="Heterokaryon incompatibility" evidence="1">
    <location>
        <begin position="121"/>
        <end position="286"/>
    </location>
</feature>
<dbReference type="Proteomes" id="UP000235371">
    <property type="component" value="Unassembled WGS sequence"/>
</dbReference>
<dbReference type="Pfam" id="PF06985">
    <property type="entry name" value="HET"/>
    <property type="match status" value="1"/>
</dbReference>
<name>A0A2J6T8J4_9HELO</name>
<organism evidence="2 3">
    <name type="scientific">Hyaloscypha bicolor E</name>
    <dbReference type="NCBI Taxonomy" id="1095630"/>
    <lineage>
        <taxon>Eukaryota</taxon>
        <taxon>Fungi</taxon>
        <taxon>Dikarya</taxon>
        <taxon>Ascomycota</taxon>
        <taxon>Pezizomycotina</taxon>
        <taxon>Leotiomycetes</taxon>
        <taxon>Helotiales</taxon>
        <taxon>Hyaloscyphaceae</taxon>
        <taxon>Hyaloscypha</taxon>
        <taxon>Hyaloscypha bicolor</taxon>
    </lineage>
</organism>
<dbReference type="EMBL" id="KZ613816">
    <property type="protein sequence ID" value="PMD59342.1"/>
    <property type="molecule type" value="Genomic_DNA"/>
</dbReference>
<protein>
    <submittedName>
        <fullName evidence="2">HET-domain-containing protein</fullName>
    </submittedName>
</protein>
<proteinExistence type="predicted"/>
<evidence type="ECO:0000313" key="3">
    <source>
        <dbReference type="Proteomes" id="UP000235371"/>
    </source>
</evidence>
<evidence type="ECO:0000313" key="2">
    <source>
        <dbReference type="EMBL" id="PMD59342.1"/>
    </source>
</evidence>
<sequence length="462" mass="52567">MEDFLYRIEETEGLPSDQVCGRQVCCQQACGQLVICNSAPAKDPPRQPEIFDSHTFWSAKGPNNQTQISFPVLPAAGSPLRFALLREWLQWFLYVGDPDDPDYNPDVLKLVPSEEIGGEKYVALSHCWGDPKDNEVPLHCTALKNTGEPKDDKVPPYCTTPESISKRQEGFKITDLPLTFRDAIEVVRRLDVKYLWIDSLCIIQGNGGDWEEESKMMEDVYTLAYYTIAATSADDSHAGFLGRNIGEHVYVQDDSGRRVYIGTDIADFDNEVENARLNTRAWVMQERFLSRRTIHFGKNQMYWECGKGVYCEDLTQLKCLPRSVKHFKLDPEFPRLLFGSGFGATLLFLQDLLKGYSERNLSECTDRAIALSGLAARIARALYCEENYGIFGLYLYRNLLWQRSDPQSIMERIEYKSRDVPSWSWMAYTGGIKFVNVDFGLPFERDGKGRVGGGTSRYIGFV</sequence>
<dbReference type="OrthoDB" id="3451222at2759"/>
<dbReference type="InterPro" id="IPR010730">
    <property type="entry name" value="HET"/>
</dbReference>
<dbReference type="GeneID" id="36594953"/>
<dbReference type="RefSeq" id="XP_024736246.1">
    <property type="nucleotide sequence ID" value="XM_024886876.1"/>
</dbReference>
<keyword evidence="3" id="KW-1185">Reference proteome</keyword>
<accession>A0A2J6T8J4</accession>
<evidence type="ECO:0000259" key="1">
    <source>
        <dbReference type="Pfam" id="PF06985"/>
    </source>
</evidence>